<dbReference type="EMBL" id="JBBJBU010000018">
    <property type="protein sequence ID" value="KAK7202426.1"/>
    <property type="molecule type" value="Genomic_DNA"/>
</dbReference>
<evidence type="ECO:0000313" key="13">
    <source>
        <dbReference type="EMBL" id="KAK7202426.1"/>
    </source>
</evidence>
<evidence type="ECO:0000256" key="5">
    <source>
        <dbReference type="ARBA" id="ARBA00022806"/>
    </source>
</evidence>
<dbReference type="Gene3D" id="3.40.50.300">
    <property type="entry name" value="P-loop containing nucleotide triphosphate hydrolases"/>
    <property type="match status" value="2"/>
</dbReference>
<dbReference type="GO" id="GO:0016787">
    <property type="term" value="F:hydrolase activity"/>
    <property type="evidence" value="ECO:0007669"/>
    <property type="project" value="UniProtKB-KW"/>
</dbReference>
<dbReference type="PANTHER" id="PTHR14025:SF20">
    <property type="entry name" value="FANCONI ANEMIA GROUP M PROTEIN"/>
    <property type="match status" value="1"/>
</dbReference>
<sequence length="666" mass="74626">MQNSRTQVNLFGRAVGVAAGITARQTNAFVTRAPRPFEPLYLESRPQRSHHTLVHDSLKTWVYPTNVAVRDYQRNIAERAILTNTLVALPTGLGKTLIAAVVMLNYYRWTKDSKIVFMAPTRPLVTQQAEACYKIAGIPRDDTALFVGSAASPAVREQIWNEKRVFFTTPQILDNDLKRGTVDPKKVVCLVIDEAHRAAGAYSYVNVVQFIKRFSEEVRILALSATPGSSVEAVQNVIKNLSISHAEIRTELSDDVKGFVRGSKVEHYSAELTEEGFAVLNNFGQVLQPMLTELNNANVYFVRDPEKISLYGLVLARGDFQKQYGMRGMNNGYKWKIESTFNLITPLAHALGLLKNHGIKPFYEYISNWEKAQRYSDTGKAKKPGKGATSVLNNPHYKRMMQLAQKAIDQGAVSHEKINLLVAKLVEFFTDEEVVADRSKVIVFCEYRSSASELLRVLSEVESVKPHLFIGQSSAKDQSNIEAGQGMSQKEQQKVLDDFKAGIYNTLIATSIGEEGLDIGQVDMIICYDASSSPVRVLQRMGRTGRFRKGKIIAILTENERQRFDQALQKYEEIQRSISDISNFEFVPCSRILPDDVTPEIDLRTIDIPPENEEEPTIATTSSVKKRTRKAPAKKFNMPDDVETSFTSAASLLDTSKKRSRAKANQ</sequence>
<keyword evidence="3" id="KW-0547">Nucleotide-binding</keyword>
<dbReference type="InterPro" id="IPR027417">
    <property type="entry name" value="P-loop_NTPase"/>
</dbReference>
<dbReference type="SMART" id="SM00487">
    <property type="entry name" value="DEXDc"/>
    <property type="match status" value="1"/>
</dbReference>
<evidence type="ECO:0000313" key="14">
    <source>
        <dbReference type="Proteomes" id="UP001498771"/>
    </source>
</evidence>
<keyword evidence="14" id="KW-1185">Reference proteome</keyword>
<evidence type="ECO:0000256" key="2">
    <source>
        <dbReference type="ARBA" id="ARBA00009889"/>
    </source>
</evidence>
<evidence type="ECO:0000256" key="10">
    <source>
        <dbReference type="SAM" id="MobiDB-lite"/>
    </source>
</evidence>
<accession>A0ABR1EXV5</accession>
<comment type="similarity">
    <text evidence="2 9">Belongs to the DEAD box helicase family. DEAH subfamily. FANCM sub-subfamily.</text>
</comment>
<evidence type="ECO:0000256" key="1">
    <source>
        <dbReference type="ARBA" id="ARBA00004123"/>
    </source>
</evidence>
<comment type="subunit">
    <text evidence="9">Interacts with the MHF histone-fold complex to form the FANCM-MHF complex.</text>
</comment>
<evidence type="ECO:0000259" key="12">
    <source>
        <dbReference type="PROSITE" id="PS51194"/>
    </source>
</evidence>
<comment type="function">
    <text evidence="9">ATP-dependent DNA helicase involved in DNA damage repair by homologous recombination and in genome maintenance. Capable of unwinding D-loops. Plays a role in limiting crossover recombinants during mitotic DNA double-strand break (DSB) repair. Component of a FANCM-MHF complex which promotes gene conversion at blocked replication forks, probably by reversal of the stalled fork.</text>
</comment>
<feature type="domain" description="Helicase C-terminal" evidence="12">
    <location>
        <begin position="421"/>
        <end position="592"/>
    </location>
</feature>
<keyword evidence="6" id="KW-0067">ATP-binding</keyword>
<feature type="domain" description="Helicase ATP-binding" evidence="11">
    <location>
        <begin position="76"/>
        <end position="245"/>
    </location>
</feature>
<dbReference type="Proteomes" id="UP001498771">
    <property type="component" value="Unassembled WGS sequence"/>
</dbReference>
<evidence type="ECO:0000256" key="4">
    <source>
        <dbReference type="ARBA" id="ARBA00022801"/>
    </source>
</evidence>
<dbReference type="InterPro" id="IPR011545">
    <property type="entry name" value="DEAD/DEAH_box_helicase_dom"/>
</dbReference>
<dbReference type="RefSeq" id="XP_064765459.1">
    <property type="nucleotide sequence ID" value="XM_064910583.1"/>
</dbReference>
<name>A0ABR1EXV5_9ASCO</name>
<feature type="compositionally biased region" description="Basic residues" evidence="10">
    <location>
        <begin position="624"/>
        <end position="633"/>
    </location>
</feature>
<dbReference type="InterPro" id="IPR001650">
    <property type="entry name" value="Helicase_C-like"/>
</dbReference>
<reference evidence="13 14" key="1">
    <citation type="submission" date="2024-03" db="EMBL/GenBank/DDBJ databases">
        <title>Genome-scale model development and genomic sequencing of the oleaginous clade Lipomyces.</title>
        <authorList>
            <consortium name="Lawrence Berkeley National Laboratory"/>
            <person name="Czajka J.J."/>
            <person name="Han Y."/>
            <person name="Kim J."/>
            <person name="Mondo S.J."/>
            <person name="Hofstad B.A."/>
            <person name="Robles A."/>
            <person name="Haridas S."/>
            <person name="Riley R."/>
            <person name="LaButti K."/>
            <person name="Pangilinan J."/>
            <person name="Andreopoulos W."/>
            <person name="Lipzen A."/>
            <person name="Yan J."/>
            <person name="Wang M."/>
            <person name="Ng V."/>
            <person name="Grigoriev I.V."/>
            <person name="Spatafora J.W."/>
            <person name="Magnuson J.K."/>
            <person name="Baker S.E."/>
            <person name="Pomraning K.R."/>
        </authorList>
    </citation>
    <scope>NUCLEOTIDE SEQUENCE [LARGE SCALE GENOMIC DNA]</scope>
    <source>
        <strain evidence="13 14">Phaff 52-87</strain>
    </source>
</reference>
<dbReference type="SMART" id="SM00490">
    <property type="entry name" value="HELICc"/>
    <property type="match status" value="1"/>
</dbReference>
<dbReference type="PROSITE" id="PS51192">
    <property type="entry name" value="HELICASE_ATP_BIND_1"/>
    <property type="match status" value="1"/>
</dbReference>
<comment type="subcellular location">
    <subcellularLocation>
        <location evidence="1 9">Nucleus</location>
    </subcellularLocation>
</comment>
<keyword evidence="4 13" id="KW-0378">Hydrolase</keyword>
<feature type="non-terminal residue" evidence="13">
    <location>
        <position position="666"/>
    </location>
</feature>
<dbReference type="Pfam" id="PF00271">
    <property type="entry name" value="Helicase_C"/>
    <property type="match status" value="1"/>
</dbReference>
<feature type="region of interest" description="Disordered" evidence="10">
    <location>
        <begin position="610"/>
        <end position="641"/>
    </location>
</feature>
<organism evidence="13 14">
    <name type="scientific">Myxozyma melibiosi</name>
    <dbReference type="NCBI Taxonomy" id="54550"/>
    <lineage>
        <taxon>Eukaryota</taxon>
        <taxon>Fungi</taxon>
        <taxon>Dikarya</taxon>
        <taxon>Ascomycota</taxon>
        <taxon>Saccharomycotina</taxon>
        <taxon>Lipomycetes</taxon>
        <taxon>Lipomycetales</taxon>
        <taxon>Lipomycetaceae</taxon>
        <taxon>Myxozyma</taxon>
    </lineage>
</organism>
<comment type="caution">
    <text evidence="13">The sequence shown here is derived from an EMBL/GenBank/DDBJ whole genome shotgun (WGS) entry which is preliminary data.</text>
</comment>
<evidence type="ECO:0000256" key="9">
    <source>
        <dbReference type="RuleBase" id="RU367027"/>
    </source>
</evidence>
<comment type="catalytic activity">
    <reaction evidence="8 9">
        <text>ATP + H2O = ADP + phosphate + H(+)</text>
        <dbReference type="Rhea" id="RHEA:13065"/>
        <dbReference type="ChEBI" id="CHEBI:15377"/>
        <dbReference type="ChEBI" id="CHEBI:15378"/>
        <dbReference type="ChEBI" id="CHEBI:30616"/>
        <dbReference type="ChEBI" id="CHEBI:43474"/>
        <dbReference type="ChEBI" id="CHEBI:456216"/>
        <dbReference type="EC" id="3.6.4.12"/>
    </reaction>
</comment>
<dbReference type="CDD" id="cd18033">
    <property type="entry name" value="DEXDc_FANCM"/>
    <property type="match status" value="1"/>
</dbReference>
<dbReference type="Gene3D" id="1.20.1320.20">
    <property type="entry name" value="hef helicase domain"/>
    <property type="match status" value="1"/>
</dbReference>
<dbReference type="EC" id="3.6.4.12" evidence="9"/>
<dbReference type="InterPro" id="IPR014001">
    <property type="entry name" value="Helicase_ATP-bd"/>
</dbReference>
<protein>
    <recommendedName>
        <fullName evidence="9">ATP-dependent DNA helicase</fullName>
        <ecNumber evidence="9">3.6.4.12</ecNumber>
    </recommendedName>
</protein>
<evidence type="ECO:0000256" key="7">
    <source>
        <dbReference type="ARBA" id="ARBA00023242"/>
    </source>
</evidence>
<dbReference type="PROSITE" id="PS51194">
    <property type="entry name" value="HELICASE_CTER"/>
    <property type="match status" value="1"/>
</dbReference>
<keyword evidence="7" id="KW-0539">Nucleus</keyword>
<evidence type="ECO:0000256" key="6">
    <source>
        <dbReference type="ARBA" id="ARBA00022840"/>
    </source>
</evidence>
<dbReference type="Pfam" id="PF00270">
    <property type="entry name" value="DEAD"/>
    <property type="match status" value="1"/>
</dbReference>
<dbReference type="InterPro" id="IPR039686">
    <property type="entry name" value="FANCM/Mph1-like_ID"/>
</dbReference>
<dbReference type="CDD" id="cd12091">
    <property type="entry name" value="FANCM_ID"/>
    <property type="match status" value="1"/>
</dbReference>
<dbReference type="GeneID" id="90036095"/>
<gene>
    <name evidence="13" type="ORF">BZA70DRAFT_242932</name>
</gene>
<evidence type="ECO:0000259" key="11">
    <source>
        <dbReference type="PROSITE" id="PS51192"/>
    </source>
</evidence>
<dbReference type="SUPFAM" id="SSF52540">
    <property type="entry name" value="P-loop containing nucleoside triphosphate hydrolases"/>
    <property type="match status" value="1"/>
</dbReference>
<dbReference type="InterPro" id="IPR044749">
    <property type="entry name" value="FANCM_DEXDc"/>
</dbReference>
<evidence type="ECO:0000256" key="8">
    <source>
        <dbReference type="ARBA" id="ARBA00047995"/>
    </source>
</evidence>
<evidence type="ECO:0000256" key="3">
    <source>
        <dbReference type="ARBA" id="ARBA00022741"/>
    </source>
</evidence>
<dbReference type="PANTHER" id="PTHR14025">
    <property type="entry name" value="FANCONI ANEMIA GROUP M FANCM FAMILY MEMBER"/>
    <property type="match status" value="1"/>
</dbReference>
<proteinExistence type="inferred from homology"/>
<keyword evidence="5" id="KW-0347">Helicase</keyword>